<evidence type="ECO:0000256" key="6">
    <source>
        <dbReference type="ARBA" id="ARBA00022969"/>
    </source>
</evidence>
<evidence type="ECO:0000256" key="4">
    <source>
        <dbReference type="ARBA" id="ARBA00022729"/>
    </source>
</evidence>
<keyword evidence="7" id="KW-0961">Cell wall biogenesis/degradation</keyword>
<dbReference type="Pfam" id="PF07486">
    <property type="entry name" value="Hydrolase_2"/>
    <property type="match status" value="1"/>
</dbReference>
<protein>
    <recommendedName>
        <fullName evidence="2 8">Spore cortex-lytic enzyme</fullName>
    </recommendedName>
</protein>
<dbReference type="SUPFAM" id="SSF47090">
    <property type="entry name" value="PGBD-like"/>
    <property type="match status" value="1"/>
</dbReference>
<dbReference type="EMBL" id="JAUSUQ010000005">
    <property type="protein sequence ID" value="MDQ0338907.1"/>
    <property type="molecule type" value="Genomic_DNA"/>
</dbReference>
<evidence type="ECO:0000313" key="13">
    <source>
        <dbReference type="Proteomes" id="UP001232445"/>
    </source>
</evidence>
<keyword evidence="6" id="KW-0749">Sporulation</keyword>
<evidence type="ECO:0000259" key="11">
    <source>
        <dbReference type="Pfam" id="PF07486"/>
    </source>
</evidence>
<dbReference type="InterPro" id="IPR042047">
    <property type="entry name" value="SleB_dom1"/>
</dbReference>
<dbReference type="InterPro" id="IPR002477">
    <property type="entry name" value="Peptidoglycan-bd-like"/>
</dbReference>
<gene>
    <name evidence="12" type="ORF">J2S00_001693</name>
</gene>
<keyword evidence="13" id="KW-1185">Reference proteome</keyword>
<dbReference type="RefSeq" id="WP_307338028.1">
    <property type="nucleotide sequence ID" value="NZ_JAUSUQ010000005.1"/>
</dbReference>
<dbReference type="InterPro" id="IPR014224">
    <property type="entry name" value="Spore_cortex_SleB"/>
</dbReference>
<evidence type="ECO:0000256" key="9">
    <source>
        <dbReference type="SAM" id="SignalP"/>
    </source>
</evidence>
<evidence type="ECO:0000256" key="3">
    <source>
        <dbReference type="ARBA" id="ARBA00022544"/>
    </source>
</evidence>
<dbReference type="InterPro" id="IPR036365">
    <property type="entry name" value="PGBD-like_sf"/>
</dbReference>
<dbReference type="InterPro" id="IPR036366">
    <property type="entry name" value="PGBDSf"/>
</dbReference>
<dbReference type="NCBIfam" id="TIGR02869">
    <property type="entry name" value="spore_SleB"/>
    <property type="match status" value="1"/>
</dbReference>
<keyword evidence="3" id="KW-0309">Germination</keyword>
<dbReference type="Proteomes" id="UP001232445">
    <property type="component" value="Unassembled WGS sequence"/>
</dbReference>
<keyword evidence="5 12" id="KW-0378">Hydrolase</keyword>
<reference evidence="12 13" key="1">
    <citation type="submission" date="2023-07" db="EMBL/GenBank/DDBJ databases">
        <title>Genomic Encyclopedia of Type Strains, Phase IV (KMG-IV): sequencing the most valuable type-strain genomes for metagenomic binning, comparative biology and taxonomic classification.</title>
        <authorList>
            <person name="Goeker M."/>
        </authorList>
    </citation>
    <scope>NUCLEOTIDE SEQUENCE [LARGE SCALE GENOMIC DNA]</scope>
    <source>
        <strain evidence="12 13">DSM 17740</strain>
    </source>
</reference>
<dbReference type="InterPro" id="IPR011105">
    <property type="entry name" value="Cell_wall_hydrolase_SleB"/>
</dbReference>
<evidence type="ECO:0000256" key="2">
    <source>
        <dbReference type="ARBA" id="ARBA00018364"/>
    </source>
</evidence>
<proteinExistence type="inferred from homology"/>
<evidence type="ECO:0000256" key="8">
    <source>
        <dbReference type="NCBIfam" id="TIGR02869"/>
    </source>
</evidence>
<dbReference type="Gene3D" id="1.10.10.2520">
    <property type="entry name" value="Cell wall hydrolase SleB, domain 1"/>
    <property type="match status" value="1"/>
</dbReference>
<comment type="similarity">
    <text evidence="1">Belongs to the SleB family.</text>
</comment>
<accession>A0ABU0CRY2</accession>
<name>A0ABU0CRY2_9BACI</name>
<organism evidence="12 13">
    <name type="scientific">Caldalkalibacillus uzonensis</name>
    <dbReference type="NCBI Taxonomy" id="353224"/>
    <lineage>
        <taxon>Bacteria</taxon>
        <taxon>Bacillati</taxon>
        <taxon>Bacillota</taxon>
        <taxon>Bacilli</taxon>
        <taxon>Bacillales</taxon>
        <taxon>Bacillaceae</taxon>
        <taxon>Caldalkalibacillus</taxon>
    </lineage>
</organism>
<keyword evidence="4 9" id="KW-0732">Signal</keyword>
<dbReference type="Gene3D" id="1.10.101.10">
    <property type="entry name" value="PGBD-like superfamily/PGBD"/>
    <property type="match status" value="1"/>
</dbReference>
<feature type="domain" description="Cell wall hydrolase SleB" evidence="11">
    <location>
        <begin position="120"/>
        <end position="218"/>
    </location>
</feature>
<evidence type="ECO:0000256" key="1">
    <source>
        <dbReference type="ARBA" id="ARBA00007010"/>
    </source>
</evidence>
<evidence type="ECO:0000259" key="10">
    <source>
        <dbReference type="Pfam" id="PF01471"/>
    </source>
</evidence>
<dbReference type="GO" id="GO:0008745">
    <property type="term" value="F:N-acetylmuramoyl-L-alanine amidase activity"/>
    <property type="evidence" value="ECO:0007669"/>
    <property type="project" value="UniProtKB-EC"/>
</dbReference>
<evidence type="ECO:0000256" key="5">
    <source>
        <dbReference type="ARBA" id="ARBA00022801"/>
    </source>
</evidence>
<dbReference type="Gene3D" id="6.20.240.60">
    <property type="match status" value="1"/>
</dbReference>
<evidence type="ECO:0000256" key="7">
    <source>
        <dbReference type="ARBA" id="ARBA00023316"/>
    </source>
</evidence>
<dbReference type="Pfam" id="PF01471">
    <property type="entry name" value="PG_binding_1"/>
    <property type="match status" value="1"/>
</dbReference>
<feature type="signal peptide" evidence="9">
    <location>
        <begin position="1"/>
        <end position="25"/>
    </location>
</feature>
<feature type="domain" description="Peptidoglycan binding-like" evidence="10">
    <location>
        <begin position="45"/>
        <end position="97"/>
    </location>
</feature>
<sequence length="219" mass="24520">MWKSYKVLFVAALGLAFMLGFTLTAADQAEASGVIVDQGDRGGVVWDVQHRLQQLGLYQIKMDGVFGSQTRQAVTQFQRQYGLPATGTVDLQTLRTLRANTFTADEIEMMAKLVYGEARGESFEGQVAVAAVVLNRVNSPKFPNTVKGVIFEPRAFTAVADGQYYQRPNRDAYRAVYHAIRGWDPSEGALYYFNPDVATSGWIWTRPQIKRIDKHIFAK</sequence>
<feature type="chain" id="PRO_5045252114" description="Spore cortex-lytic enzyme" evidence="9">
    <location>
        <begin position="26"/>
        <end position="219"/>
    </location>
</feature>
<comment type="caution">
    <text evidence="12">The sequence shown here is derived from an EMBL/GenBank/DDBJ whole genome shotgun (WGS) entry which is preliminary data.</text>
</comment>
<evidence type="ECO:0000313" key="12">
    <source>
        <dbReference type="EMBL" id="MDQ0338907.1"/>
    </source>
</evidence>